<feature type="transmembrane region" description="Helical" evidence="5">
    <location>
        <begin position="69"/>
        <end position="90"/>
    </location>
</feature>
<feature type="transmembrane region" description="Helical" evidence="5">
    <location>
        <begin position="195"/>
        <end position="219"/>
    </location>
</feature>
<sequence length="229" mass="25074">MSQFLLAFTLFLVLHSVPAVPRVRGALIGTLGHATYIASYSVVSTVALAWLFLSTLNLDYIEIWQFRPWQAWCTFILAPIGLFLVLAGLLSRNPFSISFRKKGEPDAIVTVTRHPVLWGFLAWSVGHIAPNGDLRFLLLFGGFALFSVGGFFMLDRRARRALGPSWATASSRTSIIPFAAVVRGQARLRIDWPMVAAILCTAVLVIWLLGGGHAALVGADPLALLTGWR</sequence>
<keyword evidence="2 5" id="KW-0812">Transmembrane</keyword>
<evidence type="ECO:0000313" key="8">
    <source>
        <dbReference type="Proteomes" id="UP001589692"/>
    </source>
</evidence>
<evidence type="ECO:0000256" key="2">
    <source>
        <dbReference type="ARBA" id="ARBA00022692"/>
    </source>
</evidence>
<evidence type="ECO:0000256" key="1">
    <source>
        <dbReference type="ARBA" id="ARBA00004141"/>
    </source>
</evidence>
<dbReference type="RefSeq" id="WP_377256373.1">
    <property type="nucleotide sequence ID" value="NZ_JBHMAA010000006.1"/>
</dbReference>
<dbReference type="Proteomes" id="UP001589692">
    <property type="component" value="Unassembled WGS sequence"/>
</dbReference>
<comment type="subcellular location">
    <subcellularLocation>
        <location evidence="1">Membrane</location>
        <topology evidence="1">Multi-pass membrane protein</topology>
    </subcellularLocation>
</comment>
<dbReference type="EMBL" id="JBHMAA010000006">
    <property type="protein sequence ID" value="MFB9947926.1"/>
    <property type="molecule type" value="Genomic_DNA"/>
</dbReference>
<feature type="transmembrane region" description="Helical" evidence="5">
    <location>
        <begin position="35"/>
        <end position="57"/>
    </location>
</feature>
<name>A0ABV6ABB4_9HYPH</name>
<dbReference type="InterPro" id="IPR009915">
    <property type="entry name" value="NnrU_dom"/>
</dbReference>
<evidence type="ECO:0000259" key="6">
    <source>
        <dbReference type="Pfam" id="PF07298"/>
    </source>
</evidence>
<feature type="transmembrane region" description="Helical" evidence="5">
    <location>
        <begin position="134"/>
        <end position="154"/>
    </location>
</feature>
<keyword evidence="4 5" id="KW-0472">Membrane</keyword>
<feature type="domain" description="NnrU" evidence="6">
    <location>
        <begin position="4"/>
        <end position="221"/>
    </location>
</feature>
<evidence type="ECO:0000256" key="4">
    <source>
        <dbReference type="ARBA" id="ARBA00023136"/>
    </source>
</evidence>
<keyword evidence="3 5" id="KW-1133">Transmembrane helix</keyword>
<proteinExistence type="predicted"/>
<accession>A0ABV6ABB4</accession>
<evidence type="ECO:0000256" key="5">
    <source>
        <dbReference type="SAM" id="Phobius"/>
    </source>
</evidence>
<keyword evidence="8" id="KW-1185">Reference proteome</keyword>
<evidence type="ECO:0000256" key="3">
    <source>
        <dbReference type="ARBA" id="ARBA00022989"/>
    </source>
</evidence>
<protein>
    <submittedName>
        <fullName evidence="7">NnrU family protein</fullName>
    </submittedName>
</protein>
<evidence type="ECO:0000313" key="7">
    <source>
        <dbReference type="EMBL" id="MFB9947926.1"/>
    </source>
</evidence>
<reference evidence="7 8" key="1">
    <citation type="submission" date="2024-09" db="EMBL/GenBank/DDBJ databases">
        <authorList>
            <person name="Sun Q."/>
            <person name="Mori K."/>
        </authorList>
    </citation>
    <scope>NUCLEOTIDE SEQUENCE [LARGE SCALE GENOMIC DNA]</scope>
    <source>
        <strain evidence="7 8">TBRC 4938</strain>
    </source>
</reference>
<gene>
    <name evidence="7" type="ORF">ACFFP0_03650</name>
</gene>
<comment type="caution">
    <text evidence="7">The sequence shown here is derived from an EMBL/GenBank/DDBJ whole genome shotgun (WGS) entry which is preliminary data.</text>
</comment>
<dbReference type="Pfam" id="PF07298">
    <property type="entry name" value="NnrU"/>
    <property type="match status" value="1"/>
</dbReference>
<organism evidence="7 8">
    <name type="scientific">Rhizobium puerariae</name>
    <dbReference type="NCBI Taxonomy" id="1585791"/>
    <lineage>
        <taxon>Bacteria</taxon>
        <taxon>Pseudomonadati</taxon>
        <taxon>Pseudomonadota</taxon>
        <taxon>Alphaproteobacteria</taxon>
        <taxon>Hyphomicrobiales</taxon>
        <taxon>Rhizobiaceae</taxon>
        <taxon>Rhizobium/Agrobacterium group</taxon>
        <taxon>Rhizobium</taxon>
    </lineage>
</organism>